<gene>
    <name evidence="1" type="ORF">CWI36_0099p0010</name>
</gene>
<dbReference type="VEuPathDB" id="MicrosporidiaDB:CWI39_2280p0010"/>
<name>A0A4V2JWP6_9MICR</name>
<reference evidence="1 2" key="1">
    <citation type="submission" date="2017-12" db="EMBL/GenBank/DDBJ databases">
        <authorList>
            <person name="Pombert J.-F."/>
            <person name="Haag K.L."/>
            <person name="Ebert D."/>
        </authorList>
    </citation>
    <scope>NUCLEOTIDE SEQUENCE [LARGE SCALE GENOMIC DNA]</scope>
    <source>
        <strain evidence="1">BE-OM-2</strain>
    </source>
</reference>
<dbReference type="AlphaFoldDB" id="A0A4V2JWP6"/>
<comment type="caution">
    <text evidence="1">The sequence shown here is derived from an EMBL/GenBank/DDBJ whole genome shotgun (WGS) entry which is preliminary data.</text>
</comment>
<accession>A0A4V2JWP6</accession>
<proteinExistence type="predicted"/>
<sequence length="419" mass="50579">MHEEDNYEEESNETEKININNKYFICNKKPFIFSIDDLTPCYNIEENCKEECLEFYKNNILSYKASIFIERLGYLLKEDIIKINQEFNKNICKNFKIHEKAGRHFYTINSEKNKNYFFNEHKTENNNFKITNSTFDTYIPPLKSPGLPYKIKNMNLFENLFKKILYQNDLQCEWNECIKILKNNNIFNSIDCNIQKKRIYDLYLEERTKYFEKFNLEKNTNLSKNNIISPFDPDDLKEICEIIKSKYEINPELSYNDIKNDFDLQKYEKFKILESFKLIYKNMYIDIKNNCKNNKESINSSDANLLSYDNNLTQSLYLEYKEMLNDMYKSGMIFYKMKFKEFIVLIKEKSIFIRMLKYSGFPVKVLFFEFIQTINNRLKVYENKLGCNEPVNLNSIDLKAIQTYFIRRNNELEKEEGEL</sequence>
<protein>
    <submittedName>
        <fullName evidence="1">Uncharacterized protein</fullName>
    </submittedName>
</protein>
<dbReference type="VEuPathDB" id="MicrosporidiaDB:CWI36_0099p0010"/>
<evidence type="ECO:0000313" key="2">
    <source>
        <dbReference type="Proteomes" id="UP000291404"/>
    </source>
</evidence>
<dbReference type="EMBL" id="PITI01000099">
    <property type="protein sequence ID" value="TBU08772.1"/>
    <property type="molecule type" value="Genomic_DNA"/>
</dbReference>
<dbReference type="Proteomes" id="UP000291404">
    <property type="component" value="Unassembled WGS sequence"/>
</dbReference>
<evidence type="ECO:0000313" key="1">
    <source>
        <dbReference type="EMBL" id="TBU08772.1"/>
    </source>
</evidence>
<keyword evidence="2" id="KW-1185">Reference proteome</keyword>
<organism evidence="1 2">
    <name type="scientific">Hamiltosporidium magnivora</name>
    <dbReference type="NCBI Taxonomy" id="148818"/>
    <lineage>
        <taxon>Eukaryota</taxon>
        <taxon>Fungi</taxon>
        <taxon>Fungi incertae sedis</taxon>
        <taxon>Microsporidia</taxon>
        <taxon>Dubosqiidae</taxon>
        <taxon>Hamiltosporidium</taxon>
    </lineage>
</organism>